<proteinExistence type="inferred from homology"/>
<evidence type="ECO:0000256" key="9">
    <source>
        <dbReference type="PIRSR" id="PIRSR016305-1"/>
    </source>
</evidence>
<evidence type="ECO:0000256" key="7">
    <source>
        <dbReference type="ARBA" id="ARBA00022691"/>
    </source>
</evidence>
<gene>
    <name evidence="11" type="ORF">GQX73_g2181</name>
</gene>
<feature type="binding site" evidence="9">
    <location>
        <position position="211"/>
    </location>
    <ligand>
        <name>S-adenosyl-L-methionine</name>
        <dbReference type="ChEBI" id="CHEBI:59789"/>
    </ligand>
</feature>
<comment type="caution">
    <text evidence="11">The sequence shown here is derived from an EMBL/GenBank/DDBJ whole genome shotgun (WGS) entry which is preliminary data.</text>
</comment>
<keyword evidence="6 8" id="KW-0808">Transferase</keyword>
<dbReference type="EMBL" id="WUBL01000014">
    <property type="protein sequence ID" value="KAF2971392.1"/>
    <property type="molecule type" value="Genomic_DNA"/>
</dbReference>
<dbReference type="InParanoid" id="A0A7C8MQU7"/>
<dbReference type="AlphaFoldDB" id="A0A7C8MQU7"/>
<dbReference type="InterPro" id="IPR007213">
    <property type="entry name" value="Ppm1/Ppm2/Tcmp"/>
</dbReference>
<evidence type="ECO:0000256" key="1">
    <source>
        <dbReference type="ARBA" id="ARBA00000724"/>
    </source>
</evidence>
<dbReference type="SUPFAM" id="SSF53335">
    <property type="entry name" value="S-adenosyl-L-methionine-dependent methyltransferases"/>
    <property type="match status" value="1"/>
</dbReference>
<organism evidence="11 12">
    <name type="scientific">Xylaria multiplex</name>
    <dbReference type="NCBI Taxonomy" id="323545"/>
    <lineage>
        <taxon>Eukaryota</taxon>
        <taxon>Fungi</taxon>
        <taxon>Dikarya</taxon>
        <taxon>Ascomycota</taxon>
        <taxon>Pezizomycotina</taxon>
        <taxon>Sordariomycetes</taxon>
        <taxon>Xylariomycetidae</taxon>
        <taxon>Xylariales</taxon>
        <taxon>Xylariaceae</taxon>
        <taxon>Xylaria</taxon>
    </lineage>
</organism>
<name>A0A7C8MQU7_9PEZI</name>
<evidence type="ECO:0000256" key="5">
    <source>
        <dbReference type="ARBA" id="ARBA00022603"/>
    </source>
</evidence>
<dbReference type="FunCoup" id="A0A7C8MQU7">
    <property type="interactions" value="497"/>
</dbReference>
<dbReference type="Gene3D" id="3.40.50.150">
    <property type="entry name" value="Vaccinia Virus protein VP39"/>
    <property type="match status" value="1"/>
</dbReference>
<feature type="region of interest" description="Disordered" evidence="10">
    <location>
        <begin position="1"/>
        <end position="52"/>
    </location>
</feature>
<feature type="binding site" evidence="9">
    <location>
        <begin position="185"/>
        <end position="186"/>
    </location>
    <ligand>
        <name>S-adenosyl-L-methionine</name>
        <dbReference type="ChEBI" id="CHEBI:59789"/>
    </ligand>
</feature>
<protein>
    <recommendedName>
        <fullName evidence="4 8">Leucine carboxyl methyltransferase 1</fullName>
        <ecNumber evidence="3 8">2.1.1.233</ecNumber>
    </recommendedName>
</protein>
<evidence type="ECO:0000313" key="12">
    <source>
        <dbReference type="Proteomes" id="UP000481858"/>
    </source>
</evidence>
<evidence type="ECO:0000256" key="8">
    <source>
        <dbReference type="PIRNR" id="PIRNR016305"/>
    </source>
</evidence>
<keyword evidence="12" id="KW-1185">Reference proteome</keyword>
<dbReference type="EC" id="2.1.1.233" evidence="3 8"/>
<evidence type="ECO:0000313" key="11">
    <source>
        <dbReference type="EMBL" id="KAF2971392.1"/>
    </source>
</evidence>
<keyword evidence="5 8" id="KW-0489">Methyltransferase</keyword>
<dbReference type="PANTHER" id="PTHR13600:SF21">
    <property type="entry name" value="LEUCINE CARBOXYL METHYLTRANSFERASE 1"/>
    <property type="match status" value="1"/>
</dbReference>
<dbReference type="Pfam" id="PF04072">
    <property type="entry name" value="LCM"/>
    <property type="match status" value="1"/>
</dbReference>
<evidence type="ECO:0000256" key="10">
    <source>
        <dbReference type="SAM" id="MobiDB-lite"/>
    </source>
</evidence>
<dbReference type="PIRSF" id="PIRSF016305">
    <property type="entry name" value="LCM_mtfrase"/>
    <property type="match status" value="1"/>
</dbReference>
<comment type="catalytic activity">
    <reaction evidence="1 8">
        <text>[phosphatase 2A protein]-C-terminal L-leucine + S-adenosyl-L-methionine = [phosphatase 2A protein]-C-terminal L-leucine methyl ester + S-adenosyl-L-homocysteine</text>
        <dbReference type="Rhea" id="RHEA:48544"/>
        <dbReference type="Rhea" id="RHEA-COMP:12134"/>
        <dbReference type="Rhea" id="RHEA-COMP:12135"/>
        <dbReference type="ChEBI" id="CHEBI:57856"/>
        <dbReference type="ChEBI" id="CHEBI:59789"/>
        <dbReference type="ChEBI" id="CHEBI:90516"/>
        <dbReference type="ChEBI" id="CHEBI:90517"/>
        <dbReference type="EC" id="2.1.1.233"/>
    </reaction>
</comment>
<evidence type="ECO:0000256" key="3">
    <source>
        <dbReference type="ARBA" id="ARBA00012834"/>
    </source>
</evidence>
<comment type="function">
    <text evidence="8">Methylates the carboxyl group of the C-terminal leucine residue of protein phosphatase 2A catalytic subunits to form alpha-leucine ester residues.</text>
</comment>
<dbReference type="GO" id="GO:0032259">
    <property type="term" value="P:methylation"/>
    <property type="evidence" value="ECO:0007669"/>
    <property type="project" value="UniProtKB-KW"/>
</dbReference>
<dbReference type="PANTHER" id="PTHR13600">
    <property type="entry name" value="LEUCINE CARBOXYL METHYLTRANSFERASE"/>
    <property type="match status" value="1"/>
</dbReference>
<sequence length="348" mass="38732">MSDMSAPSIPNLLTLRGSRGGSAARGRIRGRGGTRSSGATPASTPSHDATIQGTDTDAAVSRMSAVDLGYLADAYARWFVQAPAMGAAVRRLPIINRGTYTRTIAIDRLISIFLSATEGQERQIISLGAGTDTRAFRLFSEESKAKLIYHEVDFPIVTARKYHLAHTWRDEELPGGSQYWCHGLDLRSLPKPDIAPLPGLRTDIPTLVLSECCLCYLEVAEASEVIKYFTDRITRLSLVAYEPVHPNDAFGKQMVSNLAARRIRMPTLEEYPDTSKQEARLRDAGFDSVHSLTIERIWEDWVSPEEKERLDNLEGLDEVEEWSLLADHYSISCGWRGIGLDAWRAHQN</sequence>
<dbReference type="InterPro" id="IPR016651">
    <property type="entry name" value="LCMT1"/>
</dbReference>
<dbReference type="OrthoDB" id="203237at2759"/>
<reference evidence="11 12" key="1">
    <citation type="submission" date="2019-12" db="EMBL/GenBank/DDBJ databases">
        <title>Draft genome sequence of the ascomycete Xylaria multiplex DSM 110363.</title>
        <authorList>
            <person name="Buettner E."/>
            <person name="Kellner H."/>
        </authorList>
    </citation>
    <scope>NUCLEOTIDE SEQUENCE [LARGE SCALE GENOMIC DNA]</scope>
    <source>
        <strain evidence="11 12">DSM 110363</strain>
    </source>
</reference>
<feature type="binding site" evidence="9">
    <location>
        <position position="102"/>
    </location>
    <ligand>
        <name>S-adenosyl-L-methionine</name>
        <dbReference type="ChEBI" id="CHEBI:59789"/>
    </ligand>
</feature>
<keyword evidence="7 8" id="KW-0949">S-adenosyl-L-methionine</keyword>
<evidence type="ECO:0000256" key="6">
    <source>
        <dbReference type="ARBA" id="ARBA00022679"/>
    </source>
</evidence>
<dbReference type="InterPro" id="IPR029063">
    <property type="entry name" value="SAM-dependent_MTases_sf"/>
</dbReference>
<feature type="compositionally biased region" description="Polar residues" evidence="10">
    <location>
        <begin position="40"/>
        <end position="52"/>
    </location>
</feature>
<feature type="binding site" evidence="9">
    <location>
        <position position="128"/>
    </location>
    <ligand>
        <name>S-adenosyl-L-methionine</name>
        <dbReference type="ChEBI" id="CHEBI:59789"/>
    </ligand>
</feature>
<evidence type="ECO:0000256" key="2">
    <source>
        <dbReference type="ARBA" id="ARBA00010703"/>
    </source>
</evidence>
<evidence type="ECO:0000256" key="4">
    <source>
        <dbReference type="ARBA" id="ARBA00017497"/>
    </source>
</evidence>
<accession>A0A7C8MQU7</accession>
<dbReference type="GO" id="GO:0018423">
    <property type="term" value="F:protein C-terminal leucine carboxyl O-methyltransferase activity"/>
    <property type="evidence" value="ECO:0007669"/>
    <property type="project" value="UniProtKB-EC"/>
</dbReference>
<comment type="similarity">
    <text evidence="2 8">Belongs to the methyltransferase superfamily. LCMT family.</text>
</comment>
<dbReference type="Proteomes" id="UP000481858">
    <property type="component" value="Unassembled WGS sequence"/>
</dbReference>